<accession>A0A0S4JF27</accession>
<organism evidence="3 4">
    <name type="scientific">Bodo saltans</name>
    <name type="common">Flagellated protozoan</name>
    <dbReference type="NCBI Taxonomy" id="75058"/>
    <lineage>
        <taxon>Eukaryota</taxon>
        <taxon>Discoba</taxon>
        <taxon>Euglenozoa</taxon>
        <taxon>Kinetoplastea</taxon>
        <taxon>Metakinetoplastina</taxon>
        <taxon>Eubodonida</taxon>
        <taxon>Bodonidae</taxon>
        <taxon>Bodo</taxon>
    </lineage>
</organism>
<gene>
    <name evidence="3" type="ORF">BSAL_25310</name>
</gene>
<dbReference type="AlphaFoldDB" id="A0A0S4JF27"/>
<evidence type="ECO:0000313" key="3">
    <source>
        <dbReference type="EMBL" id="CUG90162.1"/>
    </source>
</evidence>
<evidence type="ECO:0000313" key="4">
    <source>
        <dbReference type="Proteomes" id="UP000051952"/>
    </source>
</evidence>
<keyword evidence="2" id="KW-0472">Membrane</keyword>
<dbReference type="Proteomes" id="UP000051952">
    <property type="component" value="Unassembled WGS sequence"/>
</dbReference>
<feature type="compositionally biased region" description="Gly residues" evidence="1">
    <location>
        <begin position="432"/>
        <end position="442"/>
    </location>
</feature>
<protein>
    <submittedName>
        <fullName evidence="3">Membrane-associated protein, putative</fullName>
    </submittedName>
</protein>
<feature type="transmembrane region" description="Helical" evidence="2">
    <location>
        <begin position="62"/>
        <end position="81"/>
    </location>
</feature>
<feature type="region of interest" description="Disordered" evidence="1">
    <location>
        <begin position="601"/>
        <end position="638"/>
    </location>
</feature>
<proteinExistence type="predicted"/>
<feature type="transmembrane region" description="Helical" evidence="2">
    <location>
        <begin position="224"/>
        <end position="246"/>
    </location>
</feature>
<feature type="compositionally biased region" description="Acidic residues" evidence="1">
    <location>
        <begin position="487"/>
        <end position="498"/>
    </location>
</feature>
<feature type="non-terminal residue" evidence="3">
    <location>
        <position position="1"/>
    </location>
</feature>
<dbReference type="VEuPathDB" id="TriTrypDB:BSAL_25310"/>
<sequence>RPYRRFHIRHSWRWKQVAYFVHAVFLTILILLIGADLAYVNIRLPNDTLAPTTASWGEYARSRGFPLLVVAIGVSWVRFLLGLKKWSFAKPPAPTLVGCCIGADTTPIEIDKYTFHLVQEVAGIDRRTAAAAKAMVHSASDDDDDDDDKKDENGNPLGVEDIMITGIKFPKWYIADLGVLAVTMFMGHLSLAMMPIGIITNEAIFLVLHHTVIVYLVTTCYMHMIMLCTVNVLTFLFSHFVIYVVALGGHVGSTRLLLVVLYLVGGMLMAWARELKQVYHFELLALHRAVLQATKEELVLQRHLFSVLLPACMRDGKSVTQIAAHRRTMAEHAHGISGVPLLPPVRIHYSDLCTIAIRLDPRVFAGIMTSPATFVAKMDSILNAIECVVYQANALILARRRYAHSNPNNIDGMTSSSSSDDDDNDGSEKKGSGGGKKWLAGGGSSVTREELISRIHVKGDIILFAGPMVRESAPSNNNKPKRRHEEGEDDDNDAEDELPPVVNTAAERLVGRALEVMLLISKTFMEADQFSSSQESHQQPKPALLLTASGTNKGQVSTTLGESGGGGDVSSFTSSGGVSAGLYASSQKQSGEPRMLFPVSLMNSTDPQRSNSPSSGGRGGGGVGTLLVSPTSSTTPHQPHLRLTSVVCLGSGFVTMLGSRGLTPSLMGSVARQTSALILAAPTGFHGCSSHFLNSLSVYGVAAPKAVISGNVSEKSATVSSISDIVDYSNVRDASNSDNGNTTATPYATATGVVSLPLQKWRIRGSGVMLVHPLGLTEKNK</sequence>
<feature type="transmembrane region" description="Helical" evidence="2">
    <location>
        <begin position="172"/>
        <end position="192"/>
    </location>
</feature>
<keyword evidence="2" id="KW-1133">Transmembrane helix</keyword>
<reference evidence="4" key="1">
    <citation type="submission" date="2015-09" db="EMBL/GenBank/DDBJ databases">
        <authorList>
            <consortium name="Pathogen Informatics"/>
        </authorList>
    </citation>
    <scope>NUCLEOTIDE SEQUENCE [LARGE SCALE GENOMIC DNA]</scope>
    <source>
        <strain evidence="4">Lake Konstanz</strain>
    </source>
</reference>
<evidence type="ECO:0000256" key="2">
    <source>
        <dbReference type="SAM" id="Phobius"/>
    </source>
</evidence>
<name>A0A0S4JF27_BODSA</name>
<evidence type="ECO:0000256" key="1">
    <source>
        <dbReference type="SAM" id="MobiDB-lite"/>
    </source>
</evidence>
<feature type="compositionally biased region" description="Low complexity" evidence="1">
    <location>
        <begin position="625"/>
        <end position="636"/>
    </location>
</feature>
<dbReference type="EMBL" id="CYKH01001797">
    <property type="protein sequence ID" value="CUG90162.1"/>
    <property type="molecule type" value="Genomic_DNA"/>
</dbReference>
<keyword evidence="4" id="KW-1185">Reference proteome</keyword>
<feature type="region of interest" description="Disordered" evidence="1">
    <location>
        <begin position="406"/>
        <end position="442"/>
    </location>
</feature>
<feature type="region of interest" description="Disordered" evidence="1">
    <location>
        <begin position="468"/>
        <end position="499"/>
    </location>
</feature>
<keyword evidence="2" id="KW-0812">Transmembrane</keyword>
<feature type="transmembrane region" description="Helical" evidence="2">
    <location>
        <begin position="198"/>
        <end position="217"/>
    </location>
</feature>
<feature type="transmembrane region" description="Helical" evidence="2">
    <location>
        <begin position="20"/>
        <end position="42"/>
    </location>
</feature>